<keyword evidence="2" id="KW-1185">Reference proteome</keyword>
<sequence>MLIKLSKYFNLDLQLYMAQYDLELKMNEKHMMTILIFHKIVEATMFEFYVFNSLHPNFR</sequence>
<proteinExistence type="predicted"/>
<comment type="caution">
    <text evidence="1">The sequence shown here is derived from an EMBL/GenBank/DDBJ whole genome shotgun (WGS) entry which is preliminary data.</text>
</comment>
<feature type="non-terminal residue" evidence="1">
    <location>
        <position position="1"/>
    </location>
</feature>
<dbReference type="Proteomes" id="UP000257109">
    <property type="component" value="Unassembled WGS sequence"/>
</dbReference>
<evidence type="ECO:0000313" key="1">
    <source>
        <dbReference type="EMBL" id="RDX99477.1"/>
    </source>
</evidence>
<gene>
    <name evidence="1" type="ORF">CR513_17471</name>
</gene>
<name>A0A371H9I6_MUCPR</name>
<reference evidence="1" key="1">
    <citation type="submission" date="2018-05" db="EMBL/GenBank/DDBJ databases">
        <title>Draft genome of Mucuna pruriens seed.</title>
        <authorList>
            <person name="Nnadi N.E."/>
            <person name="Vos R."/>
            <person name="Hasami M.H."/>
            <person name="Devisetty U.K."/>
            <person name="Aguiy J.C."/>
        </authorList>
    </citation>
    <scope>NUCLEOTIDE SEQUENCE [LARGE SCALE GENOMIC DNA]</scope>
    <source>
        <strain evidence="1">JCA_2017</strain>
    </source>
</reference>
<protein>
    <submittedName>
        <fullName evidence="1">Uncharacterized protein</fullName>
    </submittedName>
</protein>
<dbReference type="EMBL" id="QJKJ01003223">
    <property type="protein sequence ID" value="RDX99477.1"/>
    <property type="molecule type" value="Genomic_DNA"/>
</dbReference>
<accession>A0A371H9I6</accession>
<dbReference type="AlphaFoldDB" id="A0A371H9I6"/>
<evidence type="ECO:0000313" key="2">
    <source>
        <dbReference type="Proteomes" id="UP000257109"/>
    </source>
</evidence>
<organism evidence="1 2">
    <name type="scientific">Mucuna pruriens</name>
    <name type="common">Velvet bean</name>
    <name type="synonym">Dolichos pruriens</name>
    <dbReference type="NCBI Taxonomy" id="157652"/>
    <lineage>
        <taxon>Eukaryota</taxon>
        <taxon>Viridiplantae</taxon>
        <taxon>Streptophyta</taxon>
        <taxon>Embryophyta</taxon>
        <taxon>Tracheophyta</taxon>
        <taxon>Spermatophyta</taxon>
        <taxon>Magnoliopsida</taxon>
        <taxon>eudicotyledons</taxon>
        <taxon>Gunneridae</taxon>
        <taxon>Pentapetalae</taxon>
        <taxon>rosids</taxon>
        <taxon>fabids</taxon>
        <taxon>Fabales</taxon>
        <taxon>Fabaceae</taxon>
        <taxon>Papilionoideae</taxon>
        <taxon>50 kb inversion clade</taxon>
        <taxon>NPAAA clade</taxon>
        <taxon>indigoferoid/millettioid clade</taxon>
        <taxon>Phaseoleae</taxon>
        <taxon>Mucuna</taxon>
    </lineage>
</organism>